<dbReference type="Proteomes" id="UP000289996">
    <property type="component" value="Unassembled WGS sequence"/>
</dbReference>
<name>A0A660DWA5_9LACO</name>
<evidence type="ECO:0000313" key="3">
    <source>
        <dbReference type="Proteomes" id="UP000289996"/>
    </source>
</evidence>
<keyword evidence="3" id="KW-1185">Reference proteome</keyword>
<gene>
    <name evidence="2" type="ORF">MUDAN_MDHGFNIF_02245</name>
</gene>
<dbReference type="AlphaFoldDB" id="A0A660DWA5"/>
<reference evidence="2 3" key="1">
    <citation type="submission" date="2018-11" db="EMBL/GenBank/DDBJ databases">
        <authorList>
            <person name="Wuyts S."/>
        </authorList>
    </citation>
    <scope>NUCLEOTIDE SEQUENCE [LARGE SCALE GENOMIC DNA]</scope>
    <source>
        <strain evidence="2">Lactobacillus mudanjiangensis AMBF249</strain>
    </source>
</reference>
<keyword evidence="1" id="KW-0732">Signal</keyword>
<protein>
    <recommendedName>
        <fullName evidence="4">D-alanyl-D-alanine carboxypeptidase</fullName>
    </recommendedName>
</protein>
<evidence type="ECO:0000256" key="1">
    <source>
        <dbReference type="SAM" id="SignalP"/>
    </source>
</evidence>
<proteinExistence type="predicted"/>
<evidence type="ECO:0008006" key="4">
    <source>
        <dbReference type="Google" id="ProtNLM"/>
    </source>
</evidence>
<feature type="signal peptide" evidence="1">
    <location>
        <begin position="1"/>
        <end position="28"/>
    </location>
</feature>
<evidence type="ECO:0000313" key="2">
    <source>
        <dbReference type="EMBL" id="VDG27356.1"/>
    </source>
</evidence>
<dbReference type="EMBL" id="UYIG01000013">
    <property type="protein sequence ID" value="VDG27356.1"/>
    <property type="molecule type" value="Genomic_DNA"/>
</dbReference>
<sequence length="202" mass="22937">MKLAHKIMKQLALGALGMTMLSAVPVLAQASSYSASRSNSVKLIWRKSMGKHTYYTFSGARYSHHLGYRWNYMKRNPNTTWTTDMHEKVQVKSTGKYRIYYHVVSGNGKHGGWIWRGYLKSGHNPYSTASENAAKKYIALKESGNSYTAVNGLYYGKYQLTKSYLGGDLSAANQEYVANMYVASRYGTWVKAKTFWQGHGYF</sequence>
<feature type="chain" id="PRO_5039540141" description="D-alanyl-D-alanine carboxypeptidase" evidence="1">
    <location>
        <begin position="29"/>
        <end position="202"/>
    </location>
</feature>
<accession>A0A660DWA5</accession>
<organism evidence="2 3">
    <name type="scientific">Lactiplantibacillus mudanjiangensis</name>
    <dbReference type="NCBI Taxonomy" id="1296538"/>
    <lineage>
        <taxon>Bacteria</taxon>
        <taxon>Bacillati</taxon>
        <taxon>Bacillota</taxon>
        <taxon>Bacilli</taxon>
        <taxon>Lactobacillales</taxon>
        <taxon>Lactobacillaceae</taxon>
        <taxon>Lactiplantibacillus</taxon>
    </lineage>
</organism>